<gene>
    <name evidence="2" type="ORF">TCM_018115</name>
</gene>
<protein>
    <submittedName>
        <fullName evidence="2">Uncharacterized protein</fullName>
    </submittedName>
</protein>
<keyword evidence="3" id="KW-1185">Reference proteome</keyword>
<dbReference type="InParanoid" id="A0A061EE71"/>
<dbReference type="EMBL" id="CM001882">
    <property type="protein sequence ID" value="EOY03280.1"/>
    <property type="molecule type" value="Genomic_DNA"/>
</dbReference>
<keyword evidence="1" id="KW-0472">Membrane</keyword>
<dbReference type="HOGENOM" id="CLU_2175642_0_0_1"/>
<evidence type="ECO:0000256" key="1">
    <source>
        <dbReference type="SAM" id="Phobius"/>
    </source>
</evidence>
<feature type="transmembrane region" description="Helical" evidence="1">
    <location>
        <begin position="80"/>
        <end position="101"/>
    </location>
</feature>
<evidence type="ECO:0000313" key="3">
    <source>
        <dbReference type="Proteomes" id="UP000026915"/>
    </source>
</evidence>
<proteinExistence type="predicted"/>
<keyword evidence="1" id="KW-0812">Transmembrane</keyword>
<dbReference type="Proteomes" id="UP000026915">
    <property type="component" value="Chromosome 4"/>
</dbReference>
<dbReference type="AlphaFoldDB" id="A0A061EE71"/>
<sequence>MPQLRREGLRETFQALGALRKLFLRHMKRFFTYNQPTFKYLLDQKTMILHPRFKGVASLCFSDDAWDQRHRHRIFPLHPFLYPLLYKYIAHTWFLFIHFSLNHLLEFNLI</sequence>
<evidence type="ECO:0000313" key="2">
    <source>
        <dbReference type="EMBL" id="EOY03280.1"/>
    </source>
</evidence>
<accession>A0A061EE71</accession>
<keyword evidence="1" id="KW-1133">Transmembrane helix</keyword>
<name>A0A061EE71_THECC</name>
<reference evidence="2 3" key="1">
    <citation type="journal article" date="2013" name="Genome Biol.">
        <title>The genome sequence of the most widely cultivated cacao type and its use to identify candidate genes regulating pod color.</title>
        <authorList>
            <person name="Motamayor J.C."/>
            <person name="Mockaitis K."/>
            <person name="Schmutz J."/>
            <person name="Haiminen N."/>
            <person name="Iii D.L."/>
            <person name="Cornejo O."/>
            <person name="Findley S.D."/>
            <person name="Zheng P."/>
            <person name="Utro F."/>
            <person name="Royaert S."/>
            <person name="Saski C."/>
            <person name="Jenkins J."/>
            <person name="Podicheti R."/>
            <person name="Zhao M."/>
            <person name="Scheffler B.E."/>
            <person name="Stack J.C."/>
            <person name="Feltus F.A."/>
            <person name="Mustiga G.M."/>
            <person name="Amores F."/>
            <person name="Phillips W."/>
            <person name="Marelli J.P."/>
            <person name="May G.D."/>
            <person name="Shapiro H."/>
            <person name="Ma J."/>
            <person name="Bustamante C.D."/>
            <person name="Schnell R.J."/>
            <person name="Main D."/>
            <person name="Gilbert D."/>
            <person name="Parida L."/>
            <person name="Kuhn D.N."/>
        </authorList>
    </citation>
    <scope>NUCLEOTIDE SEQUENCE [LARGE SCALE GENOMIC DNA]</scope>
    <source>
        <strain evidence="3">cv. Matina 1-6</strain>
    </source>
</reference>
<organism evidence="2 3">
    <name type="scientific">Theobroma cacao</name>
    <name type="common">Cacao</name>
    <name type="synonym">Cocoa</name>
    <dbReference type="NCBI Taxonomy" id="3641"/>
    <lineage>
        <taxon>Eukaryota</taxon>
        <taxon>Viridiplantae</taxon>
        <taxon>Streptophyta</taxon>
        <taxon>Embryophyta</taxon>
        <taxon>Tracheophyta</taxon>
        <taxon>Spermatophyta</taxon>
        <taxon>Magnoliopsida</taxon>
        <taxon>eudicotyledons</taxon>
        <taxon>Gunneridae</taxon>
        <taxon>Pentapetalae</taxon>
        <taxon>rosids</taxon>
        <taxon>malvids</taxon>
        <taxon>Malvales</taxon>
        <taxon>Malvaceae</taxon>
        <taxon>Byttnerioideae</taxon>
        <taxon>Theobroma</taxon>
    </lineage>
</organism>
<dbReference type="Gramene" id="EOY03280">
    <property type="protein sequence ID" value="EOY03280"/>
    <property type="gene ID" value="TCM_018115"/>
</dbReference>